<gene>
    <name evidence="11" type="ORF">UCREL1_4577</name>
</gene>
<dbReference type="Gene3D" id="3.40.47.10">
    <property type="match status" value="1"/>
</dbReference>
<dbReference type="GO" id="GO:0006633">
    <property type="term" value="P:fatty acid biosynthetic process"/>
    <property type="evidence" value="ECO:0007669"/>
    <property type="project" value="TreeGrafter"/>
</dbReference>
<dbReference type="InterPro" id="IPR014030">
    <property type="entry name" value="Ketoacyl_synth_N"/>
</dbReference>
<organism evidence="11 12">
    <name type="scientific">Eutypa lata (strain UCR-EL1)</name>
    <name type="common">Grapevine dieback disease fungus</name>
    <name type="synonym">Eutypa armeniacae</name>
    <dbReference type="NCBI Taxonomy" id="1287681"/>
    <lineage>
        <taxon>Eukaryota</taxon>
        <taxon>Fungi</taxon>
        <taxon>Dikarya</taxon>
        <taxon>Ascomycota</taxon>
        <taxon>Pezizomycotina</taxon>
        <taxon>Sordariomycetes</taxon>
        <taxon>Xylariomycetidae</taxon>
        <taxon>Xylariales</taxon>
        <taxon>Diatrypaceae</taxon>
        <taxon>Eutypa</taxon>
    </lineage>
</organism>
<sequence length="2955" mass="319306">MRDQDDPVAPIALVGISCRLPGGANSVDGLWDLLERGGEAWSPVPTDRFNETAFWHPSADDPNGTSNHRGGHFIHGDVRDFDHSFFHLSPQQAAAMDPQQRILLEMSYEALENAGWGRETYGGTSTAVYAAMFTTDFDRNLYKDTLDLPTYYITGTEKAILANRISHVLDLHGPSVTLDTGCSGGLVAMHQACQSLRDGESSAAIVAAANLTLNPDHHIGMSNMHLISGSGRSYPFDIRGDGYGRGEGFVVFVLKRLDDAIRDRDPVRAIVRSTAVNQDGYTPASITHPNGKAQAALVRSAYQKACLQPYDVAYVEAHGTGTVAGDQEELGALAEVFTGPGRSLPLYVGSIKGNIGHTENTSGLASVLKAALILERQLIPPVAGFVNPKPGLPLDRMQIPTQVVPFPHTEGITPRVSVNSFGFGGANAHAILEPGARALRLDDTPSSTVSPRLFVLSANTQQSLKSMIDAHYHWVEQNPEVPLADLAYTLSHRRSILPWRVSCVAESQPSLLDGLRQSIATPPTQSSPRHADVIFVFTGQGAQWAGMGRELLLEETPAPVFRDSIRASRDMLLKLGATWDLEAELLNNDPSTSRLNAAELAQPATTAIQIALVALLRTQGVRPRAVVGHSSGEIAAAYTAGHLSHWTAIAVAFHRGFMASVSKTKGLPVGAMMSVGLGEHEVAPYIQGLTKGVAVVACINSPSSTTISGDADALDELSERFAAKDNSIFRRRLVVDTAYHSHHMQAVAEDYRSRLSGLEFEGAADSHEEIAFISSVSGVNKQSGFDLDYWTTNLVSPVRFSDAVQALARYRASNASGRYSFFVEVGPHSALAGPVRQCLSDPEIPTLEYSYQSVLQRKVGAVSSALALAGRLFERGVKPKFDAVSDLASGSRTAAVLHNLPAYTWDHSTKHWHESRLSREYRFRRDPYHDLLGVRITDSTTIEPRWRHMLSLTTLPWLAHHVVDGLPIFPGSGYLCMAIEAMVQLRRDRFPERSLETLALRDVSFLRGLVVPEPPQRKEVQLSFKPLAYADFSFGFSITALSDGEWHEHCRGLIEGILADEKATEEEIPVLANPQVLPGSITLQADEIYRDFAAAGNVYGPTFTGIRSMTLASDASQATALVEIPNIAALMPAQYQAPHLIHPSTLDILLHTGLPLVARNLGPGSVMPVHIGELLLSSTTTGLPRDPGSQLNVATKLTSSHFRTANADISVTTGGDRPVLSISAMEMRSLGQSPSAIEAAGNADDICYELDWKPDMEHLRAEDLSSDLNLAELVRHIFFKSGNFSVLELGATGGDLGLTVHNTIDMYGGTLTSYDLVDATPDLLDEARQKLAGYPIRYRTLTSDRDPASQGFEPDSYDVALASTIDSVHHASILLKSNGILVLVLKRDVALSDDSWRSVLRESPTPLDVQLTFYDAPRGSLIVVARPKKIPQLPSSIQILAHSTDFSAPSWVATLAENLSTLGVKISLNTLRKDTIRITNESDADGCILVVDDQPEAILSDPSCFSAVTALLKQPGRLVWLSPDNPLSMHQITGVARTAHAENDKLRLTTIHASADLLEVNSGHSRLLGLLASSFSRNATKDGESHQEREYRVRENGTVLVPRLSRSEQLNRAVSTDNPDAPETKLSHFLNDSQPLVLPLSDTNGDDVNAVFVYDEDALVSPLADDAIEIEAEAIALSEPTIAASLGQYAGVVKRVGAAVDSFAPNDRVFAIGNAVCASRPRISHTQVGHIPQDVPTAAAAALLLDTMAASHALRGLARLTPAKDVLIHGALSAVGRAAVATARSIGARITATAADPPEARVLTDIYGIPASDILVARRSFSRRAPQDVFADGGLDAIIQASEDAAVPAEALAYLKPFGSVVVIGQLAPVVATTKLPRNAAMHVCDIVGLLQAYPDLTADLMVQAAAAFKHLPVAGLDLHTRDVSRVAEALRLVHTGATNQIILRAEPDSIVPVAVPLSKAANDWGNENASYVIAGGLGDLGRRLLFLMAHRGAKHLVSLSRRVADHDDYRELQAQLQEDRPLDSMTYDDYLAASKIKVEGTLALERAFSSTCLDFFVMLSSAVNIVGASGQANYNAGNSVQDAIAQERKNSSCHFMSLSIGWIEDAVHTADNQARLNGLRRAGLRAIHHDELQCILDYALGAAGRHTRPSQAVVGFTASSLSQATAANGNIHSAMFCHVSEAPSDASAETTSASAVLTFPQVVASGNSALVVDFIAKAIVNQLARLISIDPALINDSQGSILALGLDSLVAIELRNWVMREFNAPLQSSEVLTDQTVHALAEKITSRLRVASLDDRANDDDDDDGRGSDGTRGSDLDSTEKLSHSVVTPSTPRSTITKELPIKLSPVPIPPLEDTLRLFEQSRLAVDSTEDQHALTDAVREFLEGPGPSLQRQLEEASPEAIAEAYERHIYLERREPLQDYSEFSVGHPVDAPTHPQAMRAAILTVAAVEFARHLAAGDIPPDMLHGEYLTGEARDWLFYATRRPAVGLDYMQSYPPNQRVAVLRRGHVFQLALPSLDTPLDLSALYATYEEIMKASEETRASVCTLTADQRDSWAQFRHELELDPDNVAALAAIDSSAFVMCLDDESPSNAGERHTQFLLNGQAHPFANRWLDKPVQFAVASNGLSAGIYDHAKVDGMDVRGLHRHVTHALFAHPSNSFDSSSSNPTTYPFYEHIWKPTPSVLERIEQVRDNCKSYGLIDHQYVNIDSLGLDFLRDHRVPPKATAHLTVLVALYLVDAMIRPAWEIVSLATFVRGRLDWIQTVTPPVRAFVEAAAAVAVAEGDDVISKAQHAHALLGPAAAAHSSAISTAARGRGFVNHMYALLGVALSSSSSTTTTTTTDNNNNNNNNNKNLPAIFRTRAWDATRRGGPDQDLKIGFMPTDDDDHNHNLEDVSVRWDEGGFLMHGQRGVYVHCDVREHHASFAVSARPEYAAAVCEALGRAAGVVVGLLANR</sequence>
<dbReference type="InterPro" id="IPR032821">
    <property type="entry name" value="PKS_assoc"/>
</dbReference>
<dbReference type="InterPro" id="IPR042231">
    <property type="entry name" value="Cho/carn_acyl_trans_2"/>
</dbReference>
<dbReference type="InterPro" id="IPR049551">
    <property type="entry name" value="PKS_DH_C"/>
</dbReference>
<dbReference type="PROSITE" id="PS52019">
    <property type="entry name" value="PKS_MFAS_DH"/>
    <property type="match status" value="1"/>
</dbReference>
<feature type="region of interest" description="C-terminal hotdog fold" evidence="6">
    <location>
        <begin position="1078"/>
        <end position="1236"/>
    </location>
</feature>
<feature type="active site" description="Proton acceptor; for dehydratase activity" evidence="6">
    <location>
        <position position="961"/>
    </location>
</feature>
<dbReference type="InterPro" id="IPR029063">
    <property type="entry name" value="SAM-dependent_MTases_sf"/>
</dbReference>
<feature type="compositionally biased region" description="Low complexity" evidence="7">
    <location>
        <begin position="2834"/>
        <end position="2852"/>
    </location>
</feature>
<dbReference type="InterPro" id="IPR049900">
    <property type="entry name" value="PKS_mFAS_DH"/>
</dbReference>
<feature type="domain" description="Ketosynthase family 3 (KS3)" evidence="9">
    <location>
        <begin position="8"/>
        <end position="434"/>
    </location>
</feature>
<proteinExistence type="predicted"/>
<keyword evidence="12" id="KW-1185">Reference proteome</keyword>
<dbReference type="SMART" id="SM00829">
    <property type="entry name" value="PKS_ER"/>
    <property type="match status" value="1"/>
</dbReference>
<feature type="region of interest" description="N-terminal hotdog fold" evidence="6">
    <location>
        <begin position="929"/>
        <end position="1061"/>
    </location>
</feature>
<keyword evidence="5" id="KW-0511">Multifunctional enzyme</keyword>
<dbReference type="InterPro" id="IPR039551">
    <property type="entry name" value="Cho/carn_acyl_trans"/>
</dbReference>
<evidence type="ECO:0000256" key="4">
    <source>
        <dbReference type="ARBA" id="ARBA00023002"/>
    </source>
</evidence>
<dbReference type="Pfam" id="PF14765">
    <property type="entry name" value="PS-DH"/>
    <property type="match status" value="1"/>
</dbReference>
<dbReference type="InterPro" id="IPR023213">
    <property type="entry name" value="CAT-like_dom_sf"/>
</dbReference>
<feature type="compositionally biased region" description="Basic and acidic residues" evidence="7">
    <location>
        <begin position="2306"/>
        <end position="2324"/>
    </location>
</feature>
<accession>M7TNX5</accession>
<feature type="region of interest" description="Disordered" evidence="7">
    <location>
        <begin position="2834"/>
        <end position="2855"/>
    </location>
</feature>
<dbReference type="PROSITE" id="PS00012">
    <property type="entry name" value="PHOSPHOPANTETHEINE"/>
    <property type="match status" value="1"/>
</dbReference>
<dbReference type="SUPFAM" id="SSF47336">
    <property type="entry name" value="ACP-like"/>
    <property type="match status" value="1"/>
</dbReference>
<dbReference type="InterPro" id="IPR014043">
    <property type="entry name" value="Acyl_transferase_dom"/>
</dbReference>
<dbReference type="Pfam" id="PF23297">
    <property type="entry name" value="ACP_SdgA_C"/>
    <property type="match status" value="1"/>
</dbReference>
<dbReference type="InterPro" id="IPR016039">
    <property type="entry name" value="Thiolase-like"/>
</dbReference>
<dbReference type="PANTHER" id="PTHR43775">
    <property type="entry name" value="FATTY ACID SYNTHASE"/>
    <property type="match status" value="1"/>
</dbReference>
<dbReference type="Pfam" id="PF00698">
    <property type="entry name" value="Acyl_transf_1"/>
    <property type="match status" value="1"/>
</dbReference>
<dbReference type="InterPro" id="IPR050091">
    <property type="entry name" value="PKS_NRPS_Biosynth_Enz"/>
</dbReference>
<dbReference type="InterPro" id="IPR006162">
    <property type="entry name" value="Ppantetheine_attach_site"/>
</dbReference>
<dbReference type="InterPro" id="IPR042104">
    <property type="entry name" value="PKS_dehydratase_sf"/>
</dbReference>
<dbReference type="Gene3D" id="3.30.559.70">
    <property type="entry name" value="Choline/Carnitine o-acyltransferase, domain 2"/>
    <property type="match status" value="1"/>
</dbReference>
<dbReference type="GO" id="GO:0004312">
    <property type="term" value="F:fatty acid synthase activity"/>
    <property type="evidence" value="ECO:0007669"/>
    <property type="project" value="TreeGrafter"/>
</dbReference>
<dbReference type="Pfam" id="PF16197">
    <property type="entry name" value="KAsynt_C_assoc"/>
    <property type="match status" value="1"/>
</dbReference>
<feature type="domain" description="PKS/mFAS DH" evidence="10">
    <location>
        <begin position="929"/>
        <end position="1236"/>
    </location>
</feature>
<evidence type="ECO:0000256" key="7">
    <source>
        <dbReference type="SAM" id="MobiDB-lite"/>
    </source>
</evidence>
<dbReference type="Pfam" id="PF00109">
    <property type="entry name" value="ketoacyl-synt"/>
    <property type="match status" value="1"/>
</dbReference>
<dbReference type="InterPro" id="IPR009081">
    <property type="entry name" value="PP-bd_ACP"/>
</dbReference>
<dbReference type="InterPro" id="IPR001227">
    <property type="entry name" value="Ac_transferase_dom_sf"/>
</dbReference>
<dbReference type="InterPro" id="IPR036291">
    <property type="entry name" value="NAD(P)-bd_dom_sf"/>
</dbReference>
<dbReference type="InterPro" id="IPR020841">
    <property type="entry name" value="PKS_Beta-ketoAc_synthase_dom"/>
</dbReference>
<keyword evidence="2" id="KW-0597">Phosphoprotein</keyword>
<evidence type="ECO:0000256" key="1">
    <source>
        <dbReference type="ARBA" id="ARBA00022450"/>
    </source>
</evidence>
<dbReference type="GO" id="GO:0016491">
    <property type="term" value="F:oxidoreductase activity"/>
    <property type="evidence" value="ECO:0007669"/>
    <property type="project" value="UniProtKB-KW"/>
</dbReference>
<dbReference type="Gene3D" id="3.40.50.720">
    <property type="entry name" value="NAD(P)-binding Rossmann-like Domain"/>
    <property type="match status" value="2"/>
</dbReference>
<dbReference type="SUPFAM" id="SSF51735">
    <property type="entry name" value="NAD(P)-binding Rossmann-fold domains"/>
    <property type="match status" value="2"/>
</dbReference>
<dbReference type="InterPro" id="IPR011032">
    <property type="entry name" value="GroES-like_sf"/>
</dbReference>
<feature type="region of interest" description="Disordered" evidence="7">
    <location>
        <begin position="2296"/>
        <end position="2340"/>
    </location>
</feature>
<dbReference type="SMART" id="SM00826">
    <property type="entry name" value="PKS_DH"/>
    <property type="match status" value="1"/>
</dbReference>
<keyword evidence="1" id="KW-0596">Phosphopantetheine</keyword>
<dbReference type="SUPFAM" id="SSF55048">
    <property type="entry name" value="Probable ACP-binding domain of malonyl-CoA ACP transacylase"/>
    <property type="match status" value="1"/>
</dbReference>
<dbReference type="OrthoDB" id="329835at2759"/>
<dbReference type="Pfam" id="PF21089">
    <property type="entry name" value="PKS_DH_N"/>
    <property type="match status" value="1"/>
</dbReference>
<dbReference type="PANTHER" id="PTHR43775:SF22">
    <property type="entry name" value="SYNTHASE, PUTATIVE (JCVI)-RELATED"/>
    <property type="match status" value="1"/>
</dbReference>
<evidence type="ECO:0000313" key="11">
    <source>
        <dbReference type="EMBL" id="EMR68425.1"/>
    </source>
</evidence>
<evidence type="ECO:0000256" key="5">
    <source>
        <dbReference type="ARBA" id="ARBA00023268"/>
    </source>
</evidence>
<evidence type="ECO:0000259" key="9">
    <source>
        <dbReference type="PROSITE" id="PS52004"/>
    </source>
</evidence>
<evidence type="ECO:0000256" key="3">
    <source>
        <dbReference type="ARBA" id="ARBA00022679"/>
    </source>
</evidence>
<dbReference type="Gene3D" id="3.40.366.10">
    <property type="entry name" value="Malonyl-Coenzyme A Acyl Carrier Protein, domain 2"/>
    <property type="match status" value="1"/>
</dbReference>
<dbReference type="GO" id="GO:0044550">
    <property type="term" value="P:secondary metabolite biosynthetic process"/>
    <property type="evidence" value="ECO:0007669"/>
    <property type="project" value="UniProtKB-ARBA"/>
</dbReference>
<dbReference type="eggNOG" id="KOG1202">
    <property type="taxonomic scope" value="Eukaryota"/>
</dbReference>
<dbReference type="InterPro" id="IPR020807">
    <property type="entry name" value="PKS_DH"/>
</dbReference>
<feature type="domain" description="Carrier" evidence="8">
    <location>
        <begin position="2211"/>
        <end position="2289"/>
    </location>
</feature>
<name>M7TNX5_EUTLA</name>
<dbReference type="InterPro" id="IPR036736">
    <property type="entry name" value="ACP-like_sf"/>
</dbReference>
<dbReference type="InterPro" id="IPR057326">
    <property type="entry name" value="KR_dom"/>
</dbReference>
<keyword evidence="3" id="KW-0808">Transferase</keyword>
<dbReference type="InterPro" id="IPR020806">
    <property type="entry name" value="PKS_PP-bd"/>
</dbReference>
<evidence type="ECO:0000256" key="2">
    <source>
        <dbReference type="ARBA" id="ARBA00022553"/>
    </source>
</evidence>
<dbReference type="InterPro" id="IPR016035">
    <property type="entry name" value="Acyl_Trfase/lysoPLipase"/>
</dbReference>
<dbReference type="SUPFAM" id="SSF52777">
    <property type="entry name" value="CoA-dependent acyltransferases"/>
    <property type="match status" value="2"/>
</dbReference>
<dbReference type="GO" id="GO:0031177">
    <property type="term" value="F:phosphopantetheine binding"/>
    <property type="evidence" value="ECO:0007669"/>
    <property type="project" value="InterPro"/>
</dbReference>
<protein>
    <submittedName>
        <fullName evidence="11">Putative polyketide synthase protein</fullName>
    </submittedName>
</protein>
<dbReference type="Gene3D" id="3.10.129.110">
    <property type="entry name" value="Polyketide synthase dehydratase"/>
    <property type="match status" value="1"/>
</dbReference>
<dbReference type="PROSITE" id="PS52004">
    <property type="entry name" value="KS3_2"/>
    <property type="match status" value="1"/>
</dbReference>
<dbReference type="InterPro" id="IPR013968">
    <property type="entry name" value="PKS_KR"/>
</dbReference>
<dbReference type="InterPro" id="IPR016036">
    <property type="entry name" value="Malonyl_transacylase_ACP-bd"/>
</dbReference>
<dbReference type="eggNOG" id="KOG3717">
    <property type="taxonomic scope" value="Eukaryota"/>
</dbReference>
<dbReference type="Gene3D" id="1.10.1200.10">
    <property type="entry name" value="ACP-like"/>
    <property type="match status" value="1"/>
</dbReference>
<feature type="active site" description="Proton donor; for dehydratase activity" evidence="6">
    <location>
        <position position="1147"/>
    </location>
</feature>
<evidence type="ECO:0000259" key="8">
    <source>
        <dbReference type="PROSITE" id="PS50075"/>
    </source>
</evidence>
<dbReference type="HOGENOM" id="CLU_000022_31_6_1"/>
<dbReference type="Gene3D" id="3.90.180.10">
    <property type="entry name" value="Medium-chain alcohol dehydrogenases, catalytic domain"/>
    <property type="match status" value="1"/>
</dbReference>
<dbReference type="Proteomes" id="UP000012174">
    <property type="component" value="Unassembled WGS sequence"/>
</dbReference>
<evidence type="ECO:0000256" key="6">
    <source>
        <dbReference type="PROSITE-ProRule" id="PRU01363"/>
    </source>
</evidence>
<dbReference type="Pfam" id="PF08659">
    <property type="entry name" value="KR"/>
    <property type="match status" value="1"/>
</dbReference>
<dbReference type="Gene3D" id="3.40.50.150">
    <property type="entry name" value="Vaccinia Virus protein VP39"/>
    <property type="match status" value="1"/>
</dbReference>
<dbReference type="OMA" id="ELRNWVM"/>
<dbReference type="EMBL" id="KB706241">
    <property type="protein sequence ID" value="EMR68425.1"/>
    <property type="molecule type" value="Genomic_DNA"/>
</dbReference>
<dbReference type="SMART" id="SM00827">
    <property type="entry name" value="PKS_AT"/>
    <property type="match status" value="1"/>
</dbReference>
<dbReference type="SUPFAM" id="SSF53901">
    <property type="entry name" value="Thiolase-like"/>
    <property type="match status" value="1"/>
</dbReference>
<dbReference type="InterPro" id="IPR014031">
    <property type="entry name" value="Ketoacyl_synth_C"/>
</dbReference>
<dbReference type="SUPFAM" id="SSF52151">
    <property type="entry name" value="FabD/lysophospholipase-like"/>
    <property type="match status" value="1"/>
</dbReference>
<reference evidence="12" key="1">
    <citation type="journal article" date="2013" name="Genome Announc.">
        <title>Draft genome sequence of the grapevine dieback fungus Eutypa lata UCR-EL1.</title>
        <authorList>
            <person name="Blanco-Ulate B."/>
            <person name="Rolshausen P.E."/>
            <person name="Cantu D."/>
        </authorList>
    </citation>
    <scope>NUCLEOTIDE SEQUENCE [LARGE SCALE GENOMIC DNA]</scope>
    <source>
        <strain evidence="12">UCR-EL1</strain>
    </source>
</reference>
<evidence type="ECO:0000313" key="12">
    <source>
        <dbReference type="Proteomes" id="UP000012174"/>
    </source>
</evidence>
<dbReference type="SMART" id="SM00825">
    <property type="entry name" value="PKS_KS"/>
    <property type="match status" value="1"/>
</dbReference>
<dbReference type="InterPro" id="IPR049552">
    <property type="entry name" value="PKS_DH_N"/>
</dbReference>
<dbReference type="Pfam" id="PF00755">
    <property type="entry name" value="Carn_acyltransf"/>
    <property type="match status" value="1"/>
</dbReference>
<dbReference type="SUPFAM" id="SSF50129">
    <property type="entry name" value="GroES-like"/>
    <property type="match status" value="1"/>
</dbReference>
<dbReference type="InterPro" id="IPR020843">
    <property type="entry name" value="ER"/>
</dbReference>
<dbReference type="Gene3D" id="3.30.559.10">
    <property type="entry name" value="Chloramphenicol acetyltransferase-like domain"/>
    <property type="match status" value="1"/>
</dbReference>
<dbReference type="PROSITE" id="PS51257">
    <property type="entry name" value="PROKAR_LIPOPROTEIN"/>
    <property type="match status" value="1"/>
</dbReference>
<dbReference type="PROSITE" id="PS50075">
    <property type="entry name" value="CARRIER"/>
    <property type="match status" value="1"/>
</dbReference>
<feature type="compositionally biased region" description="Polar residues" evidence="7">
    <location>
        <begin position="2326"/>
        <end position="2338"/>
    </location>
</feature>
<dbReference type="Pfam" id="PF02801">
    <property type="entry name" value="Ketoacyl-synt_C"/>
    <property type="match status" value="1"/>
</dbReference>
<dbReference type="SUPFAM" id="SSF53335">
    <property type="entry name" value="S-adenosyl-L-methionine-dependent methyltransferases"/>
    <property type="match status" value="1"/>
</dbReference>
<dbReference type="SMART" id="SM00822">
    <property type="entry name" value="PKS_KR"/>
    <property type="match status" value="1"/>
</dbReference>
<dbReference type="CDD" id="cd00833">
    <property type="entry name" value="PKS"/>
    <property type="match status" value="1"/>
</dbReference>
<evidence type="ECO:0000259" key="10">
    <source>
        <dbReference type="PROSITE" id="PS52019"/>
    </source>
</evidence>
<keyword evidence="4" id="KW-0560">Oxidoreductase</keyword>
<dbReference type="SMART" id="SM00823">
    <property type="entry name" value="PKS_PP"/>
    <property type="match status" value="1"/>
</dbReference>
<dbReference type="KEGG" id="ela:UCREL1_4577"/>